<dbReference type="EMBL" id="JAGMWN010000002">
    <property type="protein sequence ID" value="MBP5856519.1"/>
    <property type="molecule type" value="Genomic_DNA"/>
</dbReference>
<keyword evidence="13" id="KW-1185">Reference proteome</keyword>
<dbReference type="InterPro" id="IPR000089">
    <property type="entry name" value="Biotin_lipoyl"/>
</dbReference>
<organism evidence="12 13">
    <name type="scientific">Marivibrio halodurans</name>
    <dbReference type="NCBI Taxonomy" id="2039722"/>
    <lineage>
        <taxon>Bacteria</taxon>
        <taxon>Pseudomonadati</taxon>
        <taxon>Pseudomonadota</taxon>
        <taxon>Alphaproteobacteria</taxon>
        <taxon>Rhodospirillales</taxon>
        <taxon>Rhodospirillaceae</taxon>
        <taxon>Marivibrio</taxon>
    </lineage>
</organism>
<evidence type="ECO:0000313" key="12">
    <source>
        <dbReference type="EMBL" id="MBP5856519.1"/>
    </source>
</evidence>
<dbReference type="RefSeq" id="WP_210681086.1">
    <property type="nucleotide sequence ID" value="NZ_JAGMWN010000002.1"/>
</dbReference>
<keyword evidence="7 9" id="KW-0275">Fatty acid biosynthesis</keyword>
<evidence type="ECO:0000256" key="10">
    <source>
        <dbReference type="SAM" id="MobiDB-lite"/>
    </source>
</evidence>
<keyword evidence="8 9" id="KW-0092">Biotin</keyword>
<dbReference type="PRINTS" id="PR01071">
    <property type="entry name" value="ACOABIOTINCC"/>
</dbReference>
<dbReference type="Proteomes" id="UP000672602">
    <property type="component" value="Unassembled WGS sequence"/>
</dbReference>
<gene>
    <name evidence="12" type="ORF">KAJ83_05840</name>
</gene>
<keyword evidence="5 9" id="KW-0276">Fatty acid metabolism</keyword>
<evidence type="ECO:0000256" key="6">
    <source>
        <dbReference type="ARBA" id="ARBA00023098"/>
    </source>
</evidence>
<dbReference type="Pfam" id="PF00364">
    <property type="entry name" value="Biotin_lipoyl"/>
    <property type="match status" value="1"/>
</dbReference>
<dbReference type="UniPathway" id="UPA00094"/>
<feature type="domain" description="Lipoyl-binding" evidence="11">
    <location>
        <begin position="108"/>
        <end position="184"/>
    </location>
</feature>
<dbReference type="GO" id="GO:0006633">
    <property type="term" value="P:fatty acid biosynthetic process"/>
    <property type="evidence" value="ECO:0007669"/>
    <property type="project" value="UniProtKB-UniPathway"/>
</dbReference>
<evidence type="ECO:0000256" key="3">
    <source>
        <dbReference type="ARBA" id="ARBA00017562"/>
    </source>
</evidence>
<dbReference type="AlphaFoldDB" id="A0A8J7V373"/>
<reference evidence="12" key="1">
    <citation type="submission" date="2021-04" db="EMBL/GenBank/DDBJ databases">
        <authorList>
            <person name="Zhang D.-C."/>
        </authorList>
    </citation>
    <scope>NUCLEOTIDE SEQUENCE</scope>
    <source>
        <strain evidence="12">CGMCC 1.15697</strain>
    </source>
</reference>
<keyword evidence="4 9" id="KW-0444">Lipid biosynthesis</keyword>
<dbReference type="GO" id="GO:0003989">
    <property type="term" value="F:acetyl-CoA carboxylase activity"/>
    <property type="evidence" value="ECO:0007669"/>
    <property type="project" value="InterPro"/>
</dbReference>
<dbReference type="PROSITE" id="PS50968">
    <property type="entry name" value="BIOTINYL_LIPOYL"/>
    <property type="match status" value="1"/>
</dbReference>
<protein>
    <recommendedName>
        <fullName evidence="3 9">Biotin carboxyl carrier protein of acetyl-CoA carboxylase</fullName>
    </recommendedName>
</protein>
<evidence type="ECO:0000256" key="7">
    <source>
        <dbReference type="ARBA" id="ARBA00023160"/>
    </source>
</evidence>
<name>A0A8J7V373_9PROT</name>
<feature type="region of interest" description="Disordered" evidence="10">
    <location>
        <begin position="70"/>
        <end position="103"/>
    </location>
</feature>
<dbReference type="SUPFAM" id="SSF51230">
    <property type="entry name" value="Single hybrid motif"/>
    <property type="match status" value="1"/>
</dbReference>
<evidence type="ECO:0000256" key="8">
    <source>
        <dbReference type="ARBA" id="ARBA00023267"/>
    </source>
</evidence>
<dbReference type="GO" id="GO:0009317">
    <property type="term" value="C:acetyl-CoA carboxylase complex"/>
    <property type="evidence" value="ECO:0007669"/>
    <property type="project" value="InterPro"/>
</dbReference>
<evidence type="ECO:0000313" key="13">
    <source>
        <dbReference type="Proteomes" id="UP000672602"/>
    </source>
</evidence>
<evidence type="ECO:0000256" key="1">
    <source>
        <dbReference type="ARBA" id="ARBA00003761"/>
    </source>
</evidence>
<evidence type="ECO:0000256" key="9">
    <source>
        <dbReference type="RuleBase" id="RU364072"/>
    </source>
</evidence>
<evidence type="ECO:0000256" key="5">
    <source>
        <dbReference type="ARBA" id="ARBA00022832"/>
    </source>
</evidence>
<proteinExistence type="predicted"/>
<dbReference type="InterPro" id="IPR050709">
    <property type="entry name" value="Biotin_Carboxyl_Carrier/Decarb"/>
</dbReference>
<dbReference type="PANTHER" id="PTHR45266:SF3">
    <property type="entry name" value="OXALOACETATE DECARBOXYLASE ALPHA CHAIN"/>
    <property type="match status" value="1"/>
</dbReference>
<dbReference type="InterPro" id="IPR011053">
    <property type="entry name" value="Single_hybrid_motif"/>
</dbReference>
<comment type="caution">
    <text evidence="12">The sequence shown here is derived from an EMBL/GenBank/DDBJ whole genome shotgun (WGS) entry which is preliminary data.</text>
</comment>
<dbReference type="CDD" id="cd06850">
    <property type="entry name" value="biotinyl_domain"/>
    <property type="match status" value="1"/>
</dbReference>
<evidence type="ECO:0000256" key="4">
    <source>
        <dbReference type="ARBA" id="ARBA00022516"/>
    </source>
</evidence>
<keyword evidence="6 9" id="KW-0443">Lipid metabolism</keyword>
<comment type="function">
    <text evidence="1 9">This protein is a component of the acetyl coenzyme A carboxylase complex; first, biotin carboxylase catalyzes the carboxylation of the carrier protein and then the transcarboxylase transfers the carboxyl group to form malonyl-CoA.</text>
</comment>
<evidence type="ECO:0000259" key="11">
    <source>
        <dbReference type="PROSITE" id="PS50968"/>
    </source>
</evidence>
<dbReference type="InterPro" id="IPR001882">
    <property type="entry name" value="Biotin_BS"/>
</dbReference>
<dbReference type="Gene3D" id="2.40.50.100">
    <property type="match status" value="1"/>
</dbReference>
<evidence type="ECO:0000256" key="2">
    <source>
        <dbReference type="ARBA" id="ARBA00005194"/>
    </source>
</evidence>
<dbReference type="InterPro" id="IPR001249">
    <property type="entry name" value="AcCoA_biotinCC"/>
</dbReference>
<sequence length="186" mass="18457">MSGPADLTHQAVVRILQIVDQAEDLEVLVEYGGMKLRVQKGAAGAGAPLAAFAGQAAHVPVTQPAAQPAPAVAAPAAAPAPPPAGDGPEVGADGPGLDGASDALPEGAVAVAAPMMGTFYRASNPSAPPFVEVGDRIGPDDTVALIEVMKLFNTVEAGVGGTVLEIRAGNGAMVEEGQTILVVRPD</sequence>
<accession>A0A8J7V373</accession>
<dbReference type="PANTHER" id="PTHR45266">
    <property type="entry name" value="OXALOACETATE DECARBOXYLASE ALPHA CHAIN"/>
    <property type="match status" value="1"/>
</dbReference>
<comment type="pathway">
    <text evidence="2 9">Lipid metabolism; fatty acid biosynthesis.</text>
</comment>
<dbReference type="PROSITE" id="PS00188">
    <property type="entry name" value="BIOTIN"/>
    <property type="match status" value="1"/>
</dbReference>